<dbReference type="InterPro" id="IPR039567">
    <property type="entry name" value="Gly-zipper"/>
</dbReference>
<accession>A0ABR6RBZ1</accession>
<dbReference type="RefSeq" id="WP_184705345.1">
    <property type="nucleotide sequence ID" value="NZ_JACHKZ010000003.1"/>
</dbReference>
<evidence type="ECO:0000259" key="2">
    <source>
        <dbReference type="Pfam" id="PF13488"/>
    </source>
</evidence>
<dbReference type="Pfam" id="PF13488">
    <property type="entry name" value="Gly-zipper_Omp"/>
    <property type="match status" value="1"/>
</dbReference>
<evidence type="ECO:0000313" key="3">
    <source>
        <dbReference type="EMBL" id="MBB6576656.1"/>
    </source>
</evidence>
<evidence type="ECO:0000256" key="1">
    <source>
        <dbReference type="SAM" id="SignalP"/>
    </source>
</evidence>
<reference evidence="3 4" key="1">
    <citation type="submission" date="2020-08" db="EMBL/GenBank/DDBJ databases">
        <title>Functional genomics of gut bacteria from endangered species of beetles.</title>
        <authorList>
            <person name="Carlos-Shanley C."/>
        </authorList>
    </citation>
    <scope>NUCLEOTIDE SEQUENCE [LARGE SCALE GENOMIC DNA]</scope>
    <source>
        <strain evidence="3 4">S00124</strain>
    </source>
</reference>
<name>A0ABR6RBZ1_9BURK</name>
<feature type="chain" id="PRO_5045281683" evidence="1">
    <location>
        <begin position="29"/>
        <end position="77"/>
    </location>
</feature>
<keyword evidence="4" id="KW-1185">Reference proteome</keyword>
<protein>
    <submittedName>
        <fullName evidence="3">Osmotically inducible lipoprotein OsmB</fullName>
    </submittedName>
</protein>
<feature type="domain" description="Glycine zipper" evidence="2">
    <location>
        <begin position="30"/>
        <end position="73"/>
    </location>
</feature>
<organism evidence="3 4">
    <name type="scientific">Comamonas odontotermitis</name>
    <dbReference type="NCBI Taxonomy" id="379895"/>
    <lineage>
        <taxon>Bacteria</taxon>
        <taxon>Pseudomonadati</taxon>
        <taxon>Pseudomonadota</taxon>
        <taxon>Betaproteobacteria</taxon>
        <taxon>Burkholderiales</taxon>
        <taxon>Comamonadaceae</taxon>
        <taxon>Comamonas</taxon>
    </lineage>
</organism>
<feature type="signal peptide" evidence="1">
    <location>
        <begin position="1"/>
        <end position="28"/>
    </location>
</feature>
<keyword evidence="3" id="KW-0449">Lipoprotein</keyword>
<dbReference type="Proteomes" id="UP000562492">
    <property type="component" value="Unassembled WGS sequence"/>
</dbReference>
<comment type="caution">
    <text evidence="3">The sequence shown here is derived from an EMBL/GenBank/DDBJ whole genome shotgun (WGS) entry which is preliminary data.</text>
</comment>
<gene>
    <name evidence="3" type="ORF">HNP33_000704</name>
</gene>
<sequence length="77" mass="7397">MKKLAITIASVVLAVSGLSACSSNPTNAQIGTGVGAVAGGVLGDAVFGSTLGTIGGAAAGAYFGNQVGDNMDGKRRR</sequence>
<dbReference type="PROSITE" id="PS51257">
    <property type="entry name" value="PROKAR_LIPOPROTEIN"/>
    <property type="match status" value="1"/>
</dbReference>
<evidence type="ECO:0000313" key="4">
    <source>
        <dbReference type="Proteomes" id="UP000562492"/>
    </source>
</evidence>
<proteinExistence type="predicted"/>
<keyword evidence="1" id="KW-0732">Signal</keyword>
<dbReference type="EMBL" id="JACHKZ010000003">
    <property type="protein sequence ID" value="MBB6576656.1"/>
    <property type="molecule type" value="Genomic_DNA"/>
</dbReference>